<dbReference type="SUPFAM" id="SSF46785">
    <property type="entry name" value="Winged helix' DNA-binding domain"/>
    <property type="match status" value="1"/>
</dbReference>
<name>A0ABN1JK79_9BURK</name>
<protein>
    <submittedName>
        <fullName evidence="2">MarR family transcriptional regulator</fullName>
    </submittedName>
</protein>
<accession>A0ABN1JK79</accession>
<sequence>MSSAPEPHAPGVDQTCLAHLLGYQLAQADIPLKKIFFKRIAEPFGLRPVEFTTLVLVKFNPGINGKQLAQTLAVTAANITLMLDKLSEKGLLARVRSETDRRAQNVHLTAAGEVLAAKAHEVSLTMEQDLLRHLSAGERVMLLELLQKLAKHRRV</sequence>
<feature type="domain" description="HTH marR-type" evidence="1">
    <location>
        <begin position="18"/>
        <end position="151"/>
    </location>
</feature>
<dbReference type="InterPro" id="IPR036388">
    <property type="entry name" value="WH-like_DNA-bd_sf"/>
</dbReference>
<dbReference type="InterPro" id="IPR000835">
    <property type="entry name" value="HTH_MarR-typ"/>
</dbReference>
<dbReference type="InterPro" id="IPR036390">
    <property type="entry name" value="WH_DNA-bd_sf"/>
</dbReference>
<comment type="caution">
    <text evidence="2">The sequence shown here is derived from an EMBL/GenBank/DDBJ whole genome shotgun (WGS) entry which is preliminary data.</text>
</comment>
<dbReference type="PANTHER" id="PTHR33164:SF57">
    <property type="entry name" value="MARR-FAMILY TRANSCRIPTIONAL REGULATOR"/>
    <property type="match status" value="1"/>
</dbReference>
<dbReference type="InterPro" id="IPR039422">
    <property type="entry name" value="MarR/SlyA-like"/>
</dbReference>
<evidence type="ECO:0000313" key="3">
    <source>
        <dbReference type="Proteomes" id="UP001500279"/>
    </source>
</evidence>
<reference evidence="2 3" key="1">
    <citation type="journal article" date="2019" name="Int. J. Syst. Evol. Microbiol.">
        <title>The Global Catalogue of Microorganisms (GCM) 10K type strain sequencing project: providing services to taxonomists for standard genome sequencing and annotation.</title>
        <authorList>
            <consortium name="The Broad Institute Genomics Platform"/>
            <consortium name="The Broad Institute Genome Sequencing Center for Infectious Disease"/>
            <person name="Wu L."/>
            <person name="Ma J."/>
        </authorList>
    </citation>
    <scope>NUCLEOTIDE SEQUENCE [LARGE SCALE GENOMIC DNA]</scope>
    <source>
        <strain evidence="2 3">JCM 15503</strain>
    </source>
</reference>
<dbReference type="PANTHER" id="PTHR33164">
    <property type="entry name" value="TRANSCRIPTIONAL REGULATOR, MARR FAMILY"/>
    <property type="match status" value="1"/>
</dbReference>
<dbReference type="EMBL" id="BAAAEW010000003">
    <property type="protein sequence ID" value="GAA0741583.1"/>
    <property type="molecule type" value="Genomic_DNA"/>
</dbReference>
<evidence type="ECO:0000259" key="1">
    <source>
        <dbReference type="PROSITE" id="PS50995"/>
    </source>
</evidence>
<dbReference type="SMART" id="SM00347">
    <property type="entry name" value="HTH_MARR"/>
    <property type="match status" value="1"/>
</dbReference>
<dbReference type="PRINTS" id="PR00598">
    <property type="entry name" value="HTHMARR"/>
</dbReference>
<dbReference type="Gene3D" id="1.10.10.10">
    <property type="entry name" value="Winged helix-like DNA-binding domain superfamily/Winged helix DNA-binding domain"/>
    <property type="match status" value="1"/>
</dbReference>
<gene>
    <name evidence="2" type="ORF">GCM10009107_04300</name>
</gene>
<evidence type="ECO:0000313" key="2">
    <source>
        <dbReference type="EMBL" id="GAA0741583.1"/>
    </source>
</evidence>
<dbReference type="RefSeq" id="WP_141287270.1">
    <property type="nucleotide sequence ID" value="NZ_BAAAEW010000003.1"/>
</dbReference>
<dbReference type="Pfam" id="PF01047">
    <property type="entry name" value="MarR"/>
    <property type="match status" value="1"/>
</dbReference>
<dbReference type="PROSITE" id="PS50995">
    <property type="entry name" value="HTH_MARR_2"/>
    <property type="match status" value="1"/>
</dbReference>
<organism evidence="2 3">
    <name type="scientific">Ideonella azotifigens</name>
    <dbReference type="NCBI Taxonomy" id="513160"/>
    <lineage>
        <taxon>Bacteria</taxon>
        <taxon>Pseudomonadati</taxon>
        <taxon>Pseudomonadota</taxon>
        <taxon>Betaproteobacteria</taxon>
        <taxon>Burkholderiales</taxon>
        <taxon>Sphaerotilaceae</taxon>
        <taxon>Ideonella</taxon>
    </lineage>
</organism>
<dbReference type="Proteomes" id="UP001500279">
    <property type="component" value="Unassembled WGS sequence"/>
</dbReference>
<keyword evidence="3" id="KW-1185">Reference proteome</keyword>
<proteinExistence type="predicted"/>